<proteinExistence type="predicted"/>
<gene>
    <name evidence="2" type="ORF">KEC56_09590</name>
</gene>
<dbReference type="RefSeq" id="WP_227530795.1">
    <property type="nucleotide sequence ID" value="NZ_JAGTTM010000003.1"/>
</dbReference>
<keyword evidence="1" id="KW-0472">Membrane</keyword>
<feature type="transmembrane region" description="Helical" evidence="1">
    <location>
        <begin position="122"/>
        <end position="140"/>
    </location>
</feature>
<keyword evidence="3" id="KW-1185">Reference proteome</keyword>
<reference evidence="2" key="1">
    <citation type="submission" date="2021-04" db="EMBL/GenBank/DDBJ databases">
        <title>Microbacterium tenobrionis sp. nov. and Microbacterium allomyrinae sp. nov., isolated from larvae of Tenobrio molitor and Allomyrina dichotoma, respectively.</title>
        <authorList>
            <person name="Lee S.D."/>
        </authorList>
    </citation>
    <scope>NUCLEOTIDE SEQUENCE</scope>
    <source>
        <strain evidence="2">YMB-B2</strain>
    </source>
</reference>
<comment type="caution">
    <text evidence="2">The sequence shown here is derived from an EMBL/GenBank/DDBJ whole genome shotgun (WGS) entry which is preliminary data.</text>
</comment>
<evidence type="ECO:0000313" key="3">
    <source>
        <dbReference type="Proteomes" id="UP001139289"/>
    </source>
</evidence>
<keyword evidence="1" id="KW-0812">Transmembrane</keyword>
<feature type="transmembrane region" description="Helical" evidence="1">
    <location>
        <begin position="81"/>
        <end position="101"/>
    </location>
</feature>
<evidence type="ECO:0000313" key="2">
    <source>
        <dbReference type="EMBL" id="MCC2029770.1"/>
    </source>
</evidence>
<feature type="transmembrane region" description="Helical" evidence="1">
    <location>
        <begin position="146"/>
        <end position="166"/>
    </location>
</feature>
<protein>
    <recommendedName>
        <fullName evidence="4">Transmembrane protein</fullName>
    </recommendedName>
</protein>
<evidence type="ECO:0000256" key="1">
    <source>
        <dbReference type="SAM" id="Phobius"/>
    </source>
</evidence>
<dbReference type="AlphaFoldDB" id="A0A9X1LQ05"/>
<dbReference type="Proteomes" id="UP001139289">
    <property type="component" value="Unassembled WGS sequence"/>
</dbReference>
<sequence length="173" mass="17840">MSARGRELDGISMPPAVPGAVLHVLLPVVAAAAAQTGVDIIGWRIAVLVFAVLGMLFPQTLGGWLSIGCLAVGMLLGEPDVAVTMLMVLFVHLMHVLSALLPVVPWRGRVVLSALRPTVRRLLLGQLIIQPVTLGVVLVQQADGTVIGGAVLLGAAAVVGIVALFAPSVRGRS</sequence>
<evidence type="ECO:0008006" key="4">
    <source>
        <dbReference type="Google" id="ProtNLM"/>
    </source>
</evidence>
<keyword evidence="1" id="KW-1133">Transmembrane helix</keyword>
<organism evidence="2 3">
    <name type="scientific">Microbacterium tenebrionis</name>
    <dbReference type="NCBI Taxonomy" id="2830665"/>
    <lineage>
        <taxon>Bacteria</taxon>
        <taxon>Bacillati</taxon>
        <taxon>Actinomycetota</taxon>
        <taxon>Actinomycetes</taxon>
        <taxon>Micrococcales</taxon>
        <taxon>Microbacteriaceae</taxon>
        <taxon>Microbacterium</taxon>
    </lineage>
</organism>
<dbReference type="EMBL" id="JAGTTM010000003">
    <property type="protein sequence ID" value="MCC2029770.1"/>
    <property type="molecule type" value="Genomic_DNA"/>
</dbReference>
<feature type="transmembrane region" description="Helical" evidence="1">
    <location>
        <begin position="45"/>
        <end position="75"/>
    </location>
</feature>
<name>A0A9X1LQ05_9MICO</name>
<accession>A0A9X1LQ05</accession>
<feature type="transmembrane region" description="Helical" evidence="1">
    <location>
        <begin position="20"/>
        <end position="38"/>
    </location>
</feature>